<accession>A0A8H5LU59</accession>
<evidence type="ECO:0000256" key="5">
    <source>
        <dbReference type="ARBA" id="ARBA00023242"/>
    </source>
</evidence>
<dbReference type="OrthoDB" id="28335at2759"/>
<feature type="compositionally biased region" description="Polar residues" evidence="6">
    <location>
        <begin position="68"/>
        <end position="78"/>
    </location>
</feature>
<keyword evidence="3" id="KW-0805">Transcription regulation</keyword>
<organism evidence="8 9">
    <name type="scientific">Tetrapyrgos nigripes</name>
    <dbReference type="NCBI Taxonomy" id="182062"/>
    <lineage>
        <taxon>Eukaryota</taxon>
        <taxon>Fungi</taxon>
        <taxon>Dikarya</taxon>
        <taxon>Basidiomycota</taxon>
        <taxon>Agaricomycotina</taxon>
        <taxon>Agaricomycetes</taxon>
        <taxon>Agaricomycetidae</taxon>
        <taxon>Agaricales</taxon>
        <taxon>Marasmiineae</taxon>
        <taxon>Marasmiaceae</taxon>
        <taxon>Tetrapyrgos</taxon>
    </lineage>
</organism>
<comment type="similarity">
    <text evidence="2">Belongs to the TAF11 family.</text>
</comment>
<dbReference type="EMBL" id="JAACJM010000013">
    <property type="protein sequence ID" value="KAF5369534.1"/>
    <property type="molecule type" value="Genomic_DNA"/>
</dbReference>
<evidence type="ECO:0000313" key="9">
    <source>
        <dbReference type="Proteomes" id="UP000559256"/>
    </source>
</evidence>
<evidence type="ECO:0000256" key="4">
    <source>
        <dbReference type="ARBA" id="ARBA00023163"/>
    </source>
</evidence>
<evidence type="ECO:0000313" key="8">
    <source>
        <dbReference type="EMBL" id="KAF5369534.1"/>
    </source>
</evidence>
<dbReference type="Pfam" id="PF04719">
    <property type="entry name" value="TAFII28"/>
    <property type="match status" value="1"/>
</dbReference>
<keyword evidence="9" id="KW-1185">Reference proteome</keyword>
<feature type="compositionally biased region" description="Polar residues" evidence="6">
    <location>
        <begin position="102"/>
        <end position="122"/>
    </location>
</feature>
<feature type="compositionally biased region" description="Low complexity" evidence="6">
    <location>
        <begin position="123"/>
        <end position="144"/>
    </location>
</feature>
<evidence type="ECO:0000256" key="6">
    <source>
        <dbReference type="SAM" id="MobiDB-lite"/>
    </source>
</evidence>
<dbReference type="GO" id="GO:0051123">
    <property type="term" value="P:RNA polymerase II preinitiation complex assembly"/>
    <property type="evidence" value="ECO:0007669"/>
    <property type="project" value="InterPro"/>
</dbReference>
<dbReference type="PANTHER" id="PTHR13218:SF8">
    <property type="entry name" value="TRANSCRIPTION INITIATION FACTOR TFIID SUBUNIT 11"/>
    <property type="match status" value="1"/>
</dbReference>
<dbReference type="GO" id="GO:0005669">
    <property type="term" value="C:transcription factor TFIID complex"/>
    <property type="evidence" value="ECO:0007669"/>
    <property type="project" value="InterPro"/>
</dbReference>
<dbReference type="Gene3D" id="1.10.20.10">
    <property type="entry name" value="Histone, subunit A"/>
    <property type="match status" value="1"/>
</dbReference>
<dbReference type="InterPro" id="IPR009072">
    <property type="entry name" value="Histone-fold"/>
</dbReference>
<keyword evidence="4" id="KW-0804">Transcription</keyword>
<feature type="domain" description="TAFII28-like protein" evidence="7">
    <location>
        <begin position="227"/>
        <end position="288"/>
    </location>
</feature>
<proteinExistence type="inferred from homology"/>
<feature type="compositionally biased region" description="Acidic residues" evidence="6">
    <location>
        <begin position="192"/>
        <end position="210"/>
    </location>
</feature>
<dbReference type="CDD" id="cd08048">
    <property type="entry name" value="HFD_TAF11"/>
    <property type="match status" value="1"/>
</dbReference>
<dbReference type="GO" id="GO:0046982">
    <property type="term" value="F:protein heterodimerization activity"/>
    <property type="evidence" value="ECO:0007669"/>
    <property type="project" value="InterPro"/>
</dbReference>
<feature type="compositionally biased region" description="Polar residues" evidence="6">
    <location>
        <begin position="7"/>
        <end position="19"/>
    </location>
</feature>
<keyword evidence="5" id="KW-0539">Nucleus</keyword>
<comment type="caution">
    <text evidence="8">The sequence shown here is derived from an EMBL/GenBank/DDBJ whole genome shotgun (WGS) entry which is preliminary data.</text>
</comment>
<dbReference type="InterPro" id="IPR045127">
    <property type="entry name" value="TAF11-like"/>
</dbReference>
<dbReference type="Proteomes" id="UP000559256">
    <property type="component" value="Unassembled WGS sequence"/>
</dbReference>
<sequence length="318" mass="33457">MEKEQSDATSLLTTMQNIPNAPYSFSVSPSPAPAEPSPATPTPAPRPYTGAKRGRKPRGAAPAASPRVDTSSTPSQFQHVHWSLPGSSASSPTLVTGPSLASPKTNAPNISSGVSAYGSYQPSASTSAGASTSYSTSGTSSTSNFSLPAGLSTANLASLNLSQANLNILSSLGITPSAGVGSVALGRPAAGAEEDGEGDDEMLPGMADEDYSAHSNWNSQSKDNLKVLMDNLSNEQYDRFEAYRRHALPKQAVRKVIQQNLGQQVSQPVAQIVAGFSKVFIGEIVEKERSKLAGVKLDLYLLTTYVKLIECIKKRREE</sequence>
<evidence type="ECO:0000259" key="7">
    <source>
        <dbReference type="Pfam" id="PF04719"/>
    </source>
</evidence>
<feature type="region of interest" description="Disordered" evidence="6">
    <location>
        <begin position="188"/>
        <end position="218"/>
    </location>
</feature>
<feature type="region of interest" description="Disordered" evidence="6">
    <location>
        <begin position="1"/>
        <end position="144"/>
    </location>
</feature>
<dbReference type="PANTHER" id="PTHR13218">
    <property type="entry name" value="TRANSCRIPTION INITIATION FACTOR TFIID SUBUNIT 11-RELATED"/>
    <property type="match status" value="1"/>
</dbReference>
<evidence type="ECO:0000256" key="3">
    <source>
        <dbReference type="ARBA" id="ARBA00023015"/>
    </source>
</evidence>
<gene>
    <name evidence="8" type="ORF">D9758_002793</name>
</gene>
<dbReference type="AlphaFoldDB" id="A0A8H5LU59"/>
<protein>
    <recommendedName>
        <fullName evidence="7">TAFII28-like protein domain-containing protein</fullName>
    </recommendedName>
</protein>
<dbReference type="SUPFAM" id="SSF47113">
    <property type="entry name" value="Histone-fold"/>
    <property type="match status" value="1"/>
</dbReference>
<dbReference type="InterPro" id="IPR006809">
    <property type="entry name" value="TAFII28_dom"/>
</dbReference>
<comment type="subcellular location">
    <subcellularLocation>
        <location evidence="1">Nucleus</location>
    </subcellularLocation>
</comment>
<evidence type="ECO:0000256" key="2">
    <source>
        <dbReference type="ARBA" id="ARBA00009788"/>
    </source>
</evidence>
<dbReference type="GO" id="GO:0016251">
    <property type="term" value="F:RNA polymerase II general transcription initiation factor activity"/>
    <property type="evidence" value="ECO:0007669"/>
    <property type="project" value="TreeGrafter"/>
</dbReference>
<feature type="compositionally biased region" description="Pro residues" evidence="6">
    <location>
        <begin position="30"/>
        <end position="46"/>
    </location>
</feature>
<evidence type="ECO:0000256" key="1">
    <source>
        <dbReference type="ARBA" id="ARBA00004123"/>
    </source>
</evidence>
<feature type="compositionally biased region" description="Polar residues" evidence="6">
    <location>
        <begin position="85"/>
        <end position="96"/>
    </location>
</feature>
<name>A0A8H5LU59_9AGAR</name>
<reference evidence="8 9" key="1">
    <citation type="journal article" date="2020" name="ISME J.">
        <title>Uncovering the hidden diversity of litter-decomposition mechanisms in mushroom-forming fungi.</title>
        <authorList>
            <person name="Floudas D."/>
            <person name="Bentzer J."/>
            <person name="Ahren D."/>
            <person name="Johansson T."/>
            <person name="Persson P."/>
            <person name="Tunlid A."/>
        </authorList>
    </citation>
    <scope>NUCLEOTIDE SEQUENCE [LARGE SCALE GENOMIC DNA]</scope>
    <source>
        <strain evidence="8 9">CBS 291.85</strain>
    </source>
</reference>